<reference evidence="1 2" key="1">
    <citation type="submission" date="2009-01" db="EMBL/GenBank/DDBJ databases">
        <authorList>
            <person name="Qin X."/>
            <person name="Bachman B."/>
            <person name="Battles P."/>
            <person name="Bell A."/>
            <person name="Bess C."/>
            <person name="Bickham C."/>
            <person name="Chaboub L."/>
            <person name="Chen D."/>
            <person name="Coyle M."/>
            <person name="Deiros D.R."/>
            <person name="Dinh H."/>
            <person name="Forbes L."/>
            <person name="Fowler G."/>
            <person name="Francisco L."/>
            <person name="Fu Q."/>
            <person name="Gubbala S."/>
            <person name="Hale W."/>
            <person name="Han Y."/>
            <person name="Hemphill L."/>
            <person name="Highlander S.K."/>
            <person name="Hirani K."/>
            <person name="Hogues M."/>
            <person name="Jackson L."/>
            <person name="Jakkamsetti A."/>
            <person name="Javaid M."/>
            <person name="Jiang H."/>
            <person name="Korchina V."/>
            <person name="Kovar C."/>
            <person name="Lara F."/>
            <person name="Lee S."/>
            <person name="Mata R."/>
            <person name="Mathew T."/>
            <person name="Moen C."/>
            <person name="Morales K."/>
            <person name="Munidasa M."/>
            <person name="Nazareth L."/>
            <person name="Ngo R."/>
            <person name="Nguyen L."/>
            <person name="Okwuonu G."/>
            <person name="Ongeri F."/>
            <person name="Patil S."/>
            <person name="Petrosino J."/>
            <person name="Pham C."/>
            <person name="Pham P."/>
            <person name="Pu L.-L."/>
            <person name="Puazo M."/>
            <person name="Raj R."/>
            <person name="Reid J."/>
            <person name="Rouhana J."/>
            <person name="Saada N."/>
            <person name="Shang Y."/>
            <person name="Simmons D."/>
            <person name="Thornton R."/>
            <person name="Warren J."/>
            <person name="Weissenberger G."/>
            <person name="Zhang J."/>
            <person name="Zhang L."/>
            <person name="Zhou C."/>
            <person name="Zhu D."/>
            <person name="Muzny D."/>
            <person name="Worley K."/>
            <person name="Gibbs R."/>
        </authorList>
    </citation>
    <scope>NUCLEOTIDE SEQUENCE [LARGE SCALE GENOMIC DNA]</scope>
    <source>
        <strain evidence="1 2">DSM 15436</strain>
    </source>
</reference>
<organism evidence="1 2">
    <name type="scientific">Gleimia coleocanis DSM 15436</name>
    <dbReference type="NCBI Taxonomy" id="525245"/>
    <lineage>
        <taxon>Bacteria</taxon>
        <taxon>Bacillati</taxon>
        <taxon>Actinomycetota</taxon>
        <taxon>Actinomycetes</taxon>
        <taxon>Actinomycetales</taxon>
        <taxon>Actinomycetaceae</taxon>
        <taxon>Gleimia</taxon>
    </lineage>
</organism>
<comment type="caution">
    <text evidence="1">The sequence shown here is derived from an EMBL/GenBank/DDBJ whole genome shotgun (WGS) entry which is preliminary data.</text>
</comment>
<keyword evidence="2" id="KW-1185">Reference proteome</keyword>
<dbReference type="Proteomes" id="UP000010301">
    <property type="component" value="Unassembled WGS sequence"/>
</dbReference>
<protein>
    <recommendedName>
        <fullName evidence="3">Bacterial sensory transduction regulator</fullName>
    </recommendedName>
</protein>
<evidence type="ECO:0000313" key="1">
    <source>
        <dbReference type="EMBL" id="EEH64006.1"/>
    </source>
</evidence>
<name>C0W0E7_9ACTO</name>
<evidence type="ECO:0000313" key="2">
    <source>
        <dbReference type="Proteomes" id="UP000010301"/>
    </source>
</evidence>
<dbReference type="Pfam" id="PF10722">
    <property type="entry name" value="YbjN"/>
    <property type="match status" value="1"/>
</dbReference>
<dbReference type="EMBL" id="ACFG01000030">
    <property type="protein sequence ID" value="EEH64006.1"/>
    <property type="molecule type" value="Genomic_DNA"/>
</dbReference>
<gene>
    <name evidence="1" type="ORF">HMPREF0044_1025</name>
</gene>
<dbReference type="OrthoDB" id="9860418at2"/>
<sequence>MIKRLLSNVWTALQPETYEKPVTEPVAPIEHLYQDLSASRLKDLAADAQIELSEISEGVFQTVYEDVVLRLSTDPERVWLLVKAEFPVTQPGVNPEVPANALSDEENDKVLHLLIDATNEWNARWFLPTAYVDKVDAQWMIRLDCTFFVAEGATPSQFKTLLHNAAQGVRTAIRELPKLIPPGF</sequence>
<dbReference type="AlphaFoldDB" id="C0W0E7"/>
<dbReference type="STRING" id="525245.HMPREF0044_1025"/>
<proteinExistence type="predicted"/>
<dbReference type="InterPro" id="IPR019660">
    <property type="entry name" value="Put_sensory_transdc_reg_YbjN"/>
</dbReference>
<evidence type="ECO:0008006" key="3">
    <source>
        <dbReference type="Google" id="ProtNLM"/>
    </source>
</evidence>
<dbReference type="HOGENOM" id="CLU_1465258_0_0_11"/>
<dbReference type="RefSeq" id="WP_006546797.1">
    <property type="nucleotide sequence ID" value="NZ_DS999543.1"/>
</dbReference>
<accession>C0W0E7</accession>